<dbReference type="GO" id="GO:0007076">
    <property type="term" value="P:mitotic chromosome condensation"/>
    <property type="evidence" value="ECO:0007669"/>
    <property type="project" value="InterPro"/>
</dbReference>
<dbReference type="OrthoDB" id="362021at2759"/>
<keyword evidence="5" id="KW-0158">Chromosome</keyword>
<evidence type="ECO:0000256" key="7">
    <source>
        <dbReference type="ARBA" id="ARBA00022618"/>
    </source>
</evidence>
<dbReference type="GO" id="GO:0005737">
    <property type="term" value="C:cytoplasm"/>
    <property type="evidence" value="ECO:0007669"/>
    <property type="project" value="UniProtKB-SubCell"/>
</dbReference>
<keyword evidence="7 11" id="KW-0132">Cell division</keyword>
<evidence type="ECO:0000313" key="13">
    <source>
        <dbReference type="EMBL" id="RPA98073.1"/>
    </source>
</evidence>
<evidence type="ECO:0000256" key="4">
    <source>
        <dbReference type="ARBA" id="ARBA00016065"/>
    </source>
</evidence>
<dbReference type="AlphaFoldDB" id="A0A3N4JIL8"/>
<evidence type="ECO:0000256" key="6">
    <source>
        <dbReference type="ARBA" id="ARBA00022490"/>
    </source>
</evidence>
<dbReference type="PANTHER" id="PTHR13108">
    <property type="entry name" value="CONDENSIN COMPLEX SUBUNIT 2"/>
    <property type="match status" value="1"/>
</dbReference>
<evidence type="ECO:0000256" key="8">
    <source>
        <dbReference type="ARBA" id="ARBA00022776"/>
    </source>
</evidence>
<feature type="compositionally biased region" description="Basic and acidic residues" evidence="12">
    <location>
        <begin position="546"/>
        <end position="562"/>
    </location>
</feature>
<feature type="region of interest" description="Disordered" evidence="12">
    <location>
        <begin position="65"/>
        <end position="92"/>
    </location>
</feature>
<evidence type="ECO:0000256" key="5">
    <source>
        <dbReference type="ARBA" id="ARBA00022454"/>
    </source>
</evidence>
<proteinExistence type="inferred from homology"/>
<evidence type="ECO:0000256" key="9">
    <source>
        <dbReference type="ARBA" id="ARBA00023067"/>
    </source>
</evidence>
<evidence type="ECO:0000256" key="11">
    <source>
        <dbReference type="PIRNR" id="PIRNR017126"/>
    </source>
</evidence>
<feature type="region of interest" description="Disordered" evidence="12">
    <location>
        <begin position="1"/>
        <end position="33"/>
    </location>
</feature>
<keyword evidence="14" id="KW-1185">Reference proteome</keyword>
<keyword evidence="6" id="KW-0963">Cytoplasm</keyword>
<feature type="compositionally biased region" description="Acidic residues" evidence="12">
    <location>
        <begin position="306"/>
        <end position="318"/>
    </location>
</feature>
<evidence type="ECO:0000256" key="10">
    <source>
        <dbReference type="ARBA" id="ARBA00023306"/>
    </source>
</evidence>
<sequence length="841" mass="92429">MTNSPRVLRLRRSGGHEYSPSPLRPSPMGTKIPLNDDVAEKAKRFKKRSLLRGLQANEIAAAASPARRQTIGSVDDPTTPRNPSALRGGVAGEGPIDVVTPMRKVPILANFEEWMKLATDNKINATNSWNFALIDYFYDMSLLKEGEGINFQKASCTLDGCVKIYTNRVDSVATETGKLLSGLADSNSKRKDRDGEEGEGSDDEAGEDGEDGEGSKRRKRKTQRSSEATLAKDFTSLQIKKHDLELNVDPLFKKATADFDEGGAKGLLLNNLSIDSSGRIVFDSSDDSGHVDPIDKEDDGIKKEDADEEPKEPEPVEEDKVEIDFNALRNKFFPNLNVLDQQDICPSLKNFDLGDPAGSLDIPFLKALEERGDDGDILASDIEGPDGPIGDGDLTERLDMAFGFDAGFGINDDDDGDMGFGEGGEIWANETIVDAAQRFMSPARRPILGLGGEGDEDEDTKEFIVGFGGGGGEDILSYFDETLKKNWAGPEHWRIRKLKDNSKPVNAPARPRKEKETFLIDFMNPEAEVTDDVVRPKKGTASINMPKKDWKSKSRNLLPDDKHFNSTQLKKLFLKPKAMLYATKSSKTTSGGGKPAEDRPEDMDEEFWAREDMAKNIQASSSVSPSFPLFPSNKANIPPSPRPQGLGIPGPADDDDDFADAREVFSPPPDTLPSGTQNPTALDPSPLNALLAGASGATQGVEFGNQLVTSSRRVRPEYVQYAKIAKKVDVRKLKEKLWEGLSFSDVKKKEEPPQLDVAAVKDEGEMKDIEPVVEEERKFTQVMNGLQEVYPQKAMADISTSYCFICLLHLANEKGLVIEGNEALSELRIWRDVTAEGMDEY</sequence>
<evidence type="ECO:0000313" key="14">
    <source>
        <dbReference type="Proteomes" id="UP000276215"/>
    </source>
</evidence>
<dbReference type="Pfam" id="PF05786">
    <property type="entry name" value="Cnd2"/>
    <property type="match status" value="1"/>
</dbReference>
<keyword evidence="10 11" id="KW-0131">Cell cycle</keyword>
<feature type="region of interest" description="Disordered" evidence="12">
    <location>
        <begin position="282"/>
        <end position="318"/>
    </location>
</feature>
<dbReference type="Proteomes" id="UP000276215">
    <property type="component" value="Unassembled WGS sequence"/>
</dbReference>
<feature type="region of interest" description="Disordered" evidence="12">
    <location>
        <begin position="583"/>
        <end position="691"/>
    </location>
</feature>
<evidence type="ECO:0000256" key="12">
    <source>
        <dbReference type="SAM" id="MobiDB-lite"/>
    </source>
</evidence>
<dbReference type="EMBL" id="ML120399">
    <property type="protein sequence ID" value="RPA98073.1"/>
    <property type="molecule type" value="Genomic_DNA"/>
</dbReference>
<comment type="similarity">
    <text evidence="3 11">Belongs to the CND2 (condensin subunit 2) family.</text>
</comment>
<comment type="subcellular location">
    <subcellularLocation>
        <location evidence="1">Chromosome</location>
    </subcellularLocation>
    <subcellularLocation>
        <location evidence="2">Cytoplasm</location>
    </subcellularLocation>
</comment>
<name>A0A3N4JIL8_9PEZI</name>
<feature type="region of interest" description="Disordered" evidence="12">
    <location>
        <begin position="183"/>
        <end position="227"/>
    </location>
</feature>
<reference evidence="13 14" key="1">
    <citation type="journal article" date="2018" name="Nat. Ecol. Evol.">
        <title>Pezizomycetes genomes reveal the molecular basis of ectomycorrhizal truffle lifestyle.</title>
        <authorList>
            <person name="Murat C."/>
            <person name="Payen T."/>
            <person name="Noel B."/>
            <person name="Kuo A."/>
            <person name="Morin E."/>
            <person name="Chen J."/>
            <person name="Kohler A."/>
            <person name="Krizsan K."/>
            <person name="Balestrini R."/>
            <person name="Da Silva C."/>
            <person name="Montanini B."/>
            <person name="Hainaut M."/>
            <person name="Levati E."/>
            <person name="Barry K.W."/>
            <person name="Belfiori B."/>
            <person name="Cichocki N."/>
            <person name="Clum A."/>
            <person name="Dockter R.B."/>
            <person name="Fauchery L."/>
            <person name="Guy J."/>
            <person name="Iotti M."/>
            <person name="Le Tacon F."/>
            <person name="Lindquist E.A."/>
            <person name="Lipzen A."/>
            <person name="Malagnac F."/>
            <person name="Mello A."/>
            <person name="Molinier V."/>
            <person name="Miyauchi S."/>
            <person name="Poulain J."/>
            <person name="Riccioni C."/>
            <person name="Rubini A."/>
            <person name="Sitrit Y."/>
            <person name="Splivallo R."/>
            <person name="Traeger S."/>
            <person name="Wang M."/>
            <person name="Zifcakova L."/>
            <person name="Wipf D."/>
            <person name="Zambonelli A."/>
            <person name="Paolocci F."/>
            <person name="Nowrousian M."/>
            <person name="Ottonello S."/>
            <person name="Baldrian P."/>
            <person name="Spatafora J.W."/>
            <person name="Henrissat B."/>
            <person name="Nagy L.G."/>
            <person name="Aury J.M."/>
            <person name="Wincker P."/>
            <person name="Grigoriev I.V."/>
            <person name="Bonfante P."/>
            <person name="Martin F.M."/>
        </authorList>
    </citation>
    <scope>NUCLEOTIDE SEQUENCE [LARGE SCALE GENOMIC DNA]</scope>
    <source>
        <strain evidence="13 14">120613-1</strain>
    </source>
</reference>
<evidence type="ECO:0000256" key="1">
    <source>
        <dbReference type="ARBA" id="ARBA00004286"/>
    </source>
</evidence>
<keyword evidence="9 11" id="KW-0226">DNA condensation</keyword>
<evidence type="ECO:0000256" key="2">
    <source>
        <dbReference type="ARBA" id="ARBA00004496"/>
    </source>
</evidence>
<feature type="region of interest" description="Disordered" evidence="12">
    <location>
        <begin position="539"/>
        <end position="562"/>
    </location>
</feature>
<keyword evidence="8 11" id="KW-0498">Mitosis</keyword>
<feature type="compositionally biased region" description="Low complexity" evidence="12">
    <location>
        <begin position="620"/>
        <end position="632"/>
    </location>
</feature>
<dbReference type="PANTHER" id="PTHR13108:SF9">
    <property type="entry name" value="CONDENSIN COMPLEX SUBUNIT 2"/>
    <property type="match status" value="1"/>
</dbReference>
<feature type="compositionally biased region" description="Acidic residues" evidence="12">
    <location>
        <begin position="195"/>
        <end position="212"/>
    </location>
</feature>
<dbReference type="STRING" id="1336337.A0A3N4JIL8"/>
<feature type="compositionally biased region" description="Basic and acidic residues" evidence="12">
    <location>
        <begin position="287"/>
        <end position="305"/>
    </location>
</feature>
<dbReference type="GO" id="GO:0051301">
    <property type="term" value="P:cell division"/>
    <property type="evidence" value="ECO:0007669"/>
    <property type="project" value="UniProtKB-KW"/>
</dbReference>
<evidence type="ECO:0000256" key="3">
    <source>
        <dbReference type="ARBA" id="ARBA00009471"/>
    </source>
</evidence>
<gene>
    <name evidence="13" type="ORF">L873DRAFT_1836118</name>
</gene>
<organism evidence="13 14">
    <name type="scientific">Choiromyces venosus 120613-1</name>
    <dbReference type="NCBI Taxonomy" id="1336337"/>
    <lineage>
        <taxon>Eukaryota</taxon>
        <taxon>Fungi</taxon>
        <taxon>Dikarya</taxon>
        <taxon>Ascomycota</taxon>
        <taxon>Pezizomycotina</taxon>
        <taxon>Pezizomycetes</taxon>
        <taxon>Pezizales</taxon>
        <taxon>Tuberaceae</taxon>
        <taxon>Choiromyces</taxon>
    </lineage>
</organism>
<protein>
    <recommendedName>
        <fullName evidence="4 11">Condensin complex subunit 2</fullName>
    </recommendedName>
</protein>
<dbReference type="PIRSF" id="PIRSF017126">
    <property type="entry name" value="Condensin_H"/>
    <property type="match status" value="1"/>
</dbReference>
<comment type="function">
    <text evidence="11">Regulatory subunit of the condensin complex, a complex required for conversion of interphase chromatin into mitotic-like condense chromosomes.</text>
</comment>
<dbReference type="InterPro" id="IPR022816">
    <property type="entry name" value="Condensin_barren_su2"/>
</dbReference>
<dbReference type="GO" id="GO:0000796">
    <property type="term" value="C:condensin complex"/>
    <property type="evidence" value="ECO:0007669"/>
    <property type="project" value="InterPro"/>
</dbReference>
<accession>A0A3N4JIL8</accession>
<dbReference type="GO" id="GO:0003682">
    <property type="term" value="F:chromatin binding"/>
    <property type="evidence" value="ECO:0007669"/>
    <property type="project" value="TreeGrafter"/>
</dbReference>